<dbReference type="Gene3D" id="2.40.160.10">
    <property type="entry name" value="Porin"/>
    <property type="match status" value="1"/>
</dbReference>
<keyword evidence="8" id="KW-0626">Porin</keyword>
<dbReference type="InterPro" id="IPR002299">
    <property type="entry name" value="Porin_Neis"/>
</dbReference>
<evidence type="ECO:0000256" key="10">
    <source>
        <dbReference type="ARBA" id="ARBA00023237"/>
    </source>
</evidence>
<dbReference type="GO" id="GO:0009279">
    <property type="term" value="C:cell outer membrane"/>
    <property type="evidence" value="ECO:0007669"/>
    <property type="project" value="UniProtKB-SubCell"/>
</dbReference>
<evidence type="ECO:0000256" key="3">
    <source>
        <dbReference type="ARBA" id="ARBA00022448"/>
    </source>
</evidence>
<name>A0A2S0MC01_9BURK</name>
<sequence length="339" mass="35723">MKTSLLKPRGAFALAAIATACLPGLSHAESTVSLYGLADAGVGIYRGGGANQTRFASGQDAPSRIGFQGKEDLGSGLSAVFKLEAGLNLADGSGAKGGGLAFNRSSYVGLEGGFGQLVIGRVWSVTDDAWSVHRFNNFSAYIFPEFGNFDRTYPSAVKYTSPTFAGMQAGAIYSKQETANDNTKTDGVRELGLTYQGGPVSLFASYSQTRRVAAAKADKLAIVAGSFKIEPVLIRAAYMDSRPGATGAASAKVAMLGADYSFLPNWTIGADYLRRTVKDASGGSAIARVLLNYEMSKRTGFYAYVARLTNRNGDTQSFSGSVEPNGSQTGINIGIRHRF</sequence>
<keyword evidence="4" id="KW-1134">Transmembrane beta strand</keyword>
<dbReference type="Pfam" id="PF13609">
    <property type="entry name" value="Porin_4"/>
    <property type="match status" value="1"/>
</dbReference>
<accession>A0A2S0MC01</accession>
<dbReference type="InterPro" id="IPR050298">
    <property type="entry name" value="Gram-neg_bact_OMP"/>
</dbReference>
<dbReference type="InterPro" id="IPR001702">
    <property type="entry name" value="Porin_Gram-ve"/>
</dbReference>
<dbReference type="CDD" id="cd00342">
    <property type="entry name" value="gram_neg_porins"/>
    <property type="match status" value="1"/>
</dbReference>
<keyword evidence="10" id="KW-0998">Cell outer membrane</keyword>
<evidence type="ECO:0000256" key="5">
    <source>
        <dbReference type="ARBA" id="ARBA00022692"/>
    </source>
</evidence>
<evidence type="ECO:0000256" key="8">
    <source>
        <dbReference type="ARBA" id="ARBA00023114"/>
    </source>
</evidence>
<keyword evidence="14" id="KW-1185">Reference proteome</keyword>
<feature type="chain" id="PRO_5015764486" description="Porin domain-containing protein" evidence="11">
    <location>
        <begin position="29"/>
        <end position="339"/>
    </location>
</feature>
<dbReference type="OrthoDB" id="6975458at2"/>
<comment type="subunit">
    <text evidence="2">Homotrimer.</text>
</comment>
<evidence type="ECO:0000256" key="1">
    <source>
        <dbReference type="ARBA" id="ARBA00004571"/>
    </source>
</evidence>
<keyword evidence="3" id="KW-0813">Transport</keyword>
<dbReference type="SUPFAM" id="SSF56935">
    <property type="entry name" value="Porins"/>
    <property type="match status" value="1"/>
</dbReference>
<dbReference type="GO" id="GO:0034220">
    <property type="term" value="P:monoatomic ion transmembrane transport"/>
    <property type="evidence" value="ECO:0007669"/>
    <property type="project" value="InterPro"/>
</dbReference>
<evidence type="ECO:0000256" key="11">
    <source>
        <dbReference type="SAM" id="SignalP"/>
    </source>
</evidence>
<dbReference type="InterPro" id="IPR033900">
    <property type="entry name" value="Gram_neg_porin_domain"/>
</dbReference>
<proteinExistence type="predicted"/>
<dbReference type="PROSITE" id="PS51257">
    <property type="entry name" value="PROKAR_LIPOPROTEIN"/>
    <property type="match status" value="1"/>
</dbReference>
<comment type="subcellular location">
    <subcellularLocation>
        <location evidence="1">Cell outer membrane</location>
        <topology evidence="1">Multi-pass membrane protein</topology>
    </subcellularLocation>
</comment>
<dbReference type="KEGG" id="otk:C6570_03560"/>
<organism evidence="13 14">
    <name type="scientific">Ottowia oryzae</name>
    <dbReference type="NCBI Taxonomy" id="2109914"/>
    <lineage>
        <taxon>Bacteria</taxon>
        <taxon>Pseudomonadati</taxon>
        <taxon>Pseudomonadota</taxon>
        <taxon>Betaproteobacteria</taxon>
        <taxon>Burkholderiales</taxon>
        <taxon>Comamonadaceae</taxon>
        <taxon>Ottowia</taxon>
    </lineage>
</organism>
<feature type="domain" description="Porin" evidence="12">
    <location>
        <begin position="13"/>
        <end position="312"/>
    </location>
</feature>
<dbReference type="Proteomes" id="UP000239709">
    <property type="component" value="Chromosome"/>
</dbReference>
<evidence type="ECO:0000256" key="6">
    <source>
        <dbReference type="ARBA" id="ARBA00022729"/>
    </source>
</evidence>
<evidence type="ECO:0000256" key="2">
    <source>
        <dbReference type="ARBA" id="ARBA00011233"/>
    </source>
</evidence>
<evidence type="ECO:0000256" key="4">
    <source>
        <dbReference type="ARBA" id="ARBA00022452"/>
    </source>
</evidence>
<keyword evidence="7" id="KW-0406">Ion transport</keyword>
<dbReference type="GO" id="GO:0046930">
    <property type="term" value="C:pore complex"/>
    <property type="evidence" value="ECO:0007669"/>
    <property type="project" value="UniProtKB-KW"/>
</dbReference>
<dbReference type="GO" id="GO:0015288">
    <property type="term" value="F:porin activity"/>
    <property type="evidence" value="ECO:0007669"/>
    <property type="project" value="UniProtKB-KW"/>
</dbReference>
<keyword evidence="6 11" id="KW-0732">Signal</keyword>
<protein>
    <recommendedName>
        <fullName evidence="12">Porin domain-containing protein</fullName>
    </recommendedName>
</protein>
<dbReference type="PRINTS" id="PR00184">
    <property type="entry name" value="NEISSPPORIN"/>
</dbReference>
<dbReference type="PANTHER" id="PTHR34501">
    <property type="entry name" value="PROTEIN YDDL-RELATED"/>
    <property type="match status" value="1"/>
</dbReference>
<feature type="signal peptide" evidence="11">
    <location>
        <begin position="1"/>
        <end position="28"/>
    </location>
</feature>
<dbReference type="InterPro" id="IPR023614">
    <property type="entry name" value="Porin_dom_sf"/>
</dbReference>
<evidence type="ECO:0000313" key="13">
    <source>
        <dbReference type="EMBL" id="AVO33432.1"/>
    </source>
</evidence>
<evidence type="ECO:0000259" key="12">
    <source>
        <dbReference type="Pfam" id="PF13609"/>
    </source>
</evidence>
<dbReference type="AlphaFoldDB" id="A0A2S0MC01"/>
<keyword evidence="9" id="KW-0472">Membrane</keyword>
<evidence type="ECO:0000313" key="14">
    <source>
        <dbReference type="Proteomes" id="UP000239709"/>
    </source>
</evidence>
<keyword evidence="5" id="KW-0812">Transmembrane</keyword>
<dbReference type="PRINTS" id="PR00182">
    <property type="entry name" value="ECOLNEIPORIN"/>
</dbReference>
<evidence type="ECO:0000256" key="9">
    <source>
        <dbReference type="ARBA" id="ARBA00023136"/>
    </source>
</evidence>
<dbReference type="EMBL" id="CP027666">
    <property type="protein sequence ID" value="AVO33432.1"/>
    <property type="molecule type" value="Genomic_DNA"/>
</dbReference>
<reference evidence="13 14" key="1">
    <citation type="submission" date="2018-03" db="EMBL/GenBank/DDBJ databases">
        <title>Genome sequencing of Ottowia sp.</title>
        <authorList>
            <person name="Kim S.-J."/>
            <person name="Heo J."/>
            <person name="Kwon S.-W."/>
        </authorList>
    </citation>
    <scope>NUCLEOTIDE SEQUENCE [LARGE SCALE GENOMIC DNA]</scope>
    <source>
        <strain evidence="13 14">KADR8-3</strain>
    </source>
</reference>
<dbReference type="PANTHER" id="PTHR34501:SF9">
    <property type="entry name" value="MAJOR OUTER MEMBRANE PROTEIN P.IA"/>
    <property type="match status" value="1"/>
</dbReference>
<evidence type="ECO:0000256" key="7">
    <source>
        <dbReference type="ARBA" id="ARBA00023065"/>
    </source>
</evidence>
<gene>
    <name evidence="13" type="ORF">C6570_03560</name>
</gene>